<keyword evidence="2" id="KW-0719">Serine esterase</keyword>
<accession>A0A562ZEX3</accession>
<evidence type="ECO:0000256" key="3">
    <source>
        <dbReference type="ARBA" id="ARBA00022723"/>
    </source>
</evidence>
<dbReference type="InterPro" id="IPR029058">
    <property type="entry name" value="AB_hydrolase_fold"/>
</dbReference>
<comment type="caution">
    <text evidence="9">The sequence shown here is derived from an EMBL/GenBank/DDBJ whole genome shotgun (WGS) entry which is preliminary data.</text>
</comment>
<dbReference type="PANTHER" id="PTHR33938:SF15">
    <property type="entry name" value="FERULOYL ESTERASE B-RELATED"/>
    <property type="match status" value="1"/>
</dbReference>
<dbReference type="PANTHER" id="PTHR33938">
    <property type="entry name" value="FERULOYL ESTERASE B-RELATED"/>
    <property type="match status" value="1"/>
</dbReference>
<evidence type="ECO:0000256" key="5">
    <source>
        <dbReference type="ARBA" id="ARBA00022801"/>
    </source>
</evidence>
<keyword evidence="6" id="KW-0106">Calcium</keyword>
<evidence type="ECO:0000256" key="1">
    <source>
        <dbReference type="ARBA" id="ARBA00006249"/>
    </source>
</evidence>
<dbReference type="Gene3D" id="3.40.50.1820">
    <property type="entry name" value="alpha/beta hydrolase"/>
    <property type="match status" value="1"/>
</dbReference>
<evidence type="ECO:0000256" key="6">
    <source>
        <dbReference type="ARBA" id="ARBA00022837"/>
    </source>
</evidence>
<evidence type="ECO:0000256" key="4">
    <source>
        <dbReference type="ARBA" id="ARBA00022729"/>
    </source>
</evidence>
<gene>
    <name evidence="9" type="ORF">FN976_27785</name>
</gene>
<dbReference type="AlphaFoldDB" id="A0A562ZEX3"/>
<sequence length="555" mass="58724">MLSRFFSMCLAFAGLAVALPATAAVPCAGLLTVALESARVTASVPVLGPLYLAADGNTYTGVPSFCKVTAVATPTPDSLIHIELWLPTAADWNGRFQGVGNGGYAGSIAVPAPAMLVALKRQFAVATTDMGTAPSGNNNGDLLVGHPQKWEDWGHRATHLMTVVSKELIAAYYGRAPAYSYFNGCSTGGQQALMTAQRYPNDYDGILAGAPAHNRTHIHTGLVWNFQAQKATPQSTFNSDHAKLITTAVAQACNVKSGGLASDAFLTDPRACNWDPGALQCTGATATNCLSPEQVTAARRIYDGARNPANGQRIVSASTRGAESDSLFGWQSQGRAEPQFGSLFKWVFGLTWQAASYDFNEHMASVDALLAPMLNANQPDLGAFRARGGRLIAYHGTADPLIPVQESINHYHRMVQAQPGSWNTALGRTRQFARLFVVPGMAHCAGGAGPNSFGNLFSGAVLAPESPLVSGTHDAMVALQNWVEGGTAPDQLVATKYVQDQPLLGIEAQRPICAYPQFPRYFGRGDPKAATSFICADNGNSGAALNPLPAPQYLR</sequence>
<feature type="chain" id="PRO_5021980371" evidence="8">
    <location>
        <begin position="24"/>
        <end position="555"/>
    </location>
</feature>
<proteinExistence type="inferred from homology"/>
<keyword evidence="4 8" id="KW-0732">Signal</keyword>
<evidence type="ECO:0000256" key="2">
    <source>
        <dbReference type="ARBA" id="ARBA00022487"/>
    </source>
</evidence>
<dbReference type="Pfam" id="PF07519">
    <property type="entry name" value="Tannase"/>
    <property type="match status" value="1"/>
</dbReference>
<dbReference type="OrthoDB" id="7062032at2"/>
<organism evidence="9 10">
    <name type="scientific">Caenimonas sedimenti</name>
    <dbReference type="NCBI Taxonomy" id="2596921"/>
    <lineage>
        <taxon>Bacteria</taxon>
        <taxon>Pseudomonadati</taxon>
        <taxon>Pseudomonadota</taxon>
        <taxon>Betaproteobacteria</taxon>
        <taxon>Burkholderiales</taxon>
        <taxon>Comamonadaceae</taxon>
        <taxon>Caenimonas</taxon>
    </lineage>
</organism>
<dbReference type="InterPro" id="IPR011118">
    <property type="entry name" value="Tannase/feruloyl_esterase"/>
</dbReference>
<keyword evidence="10" id="KW-1185">Reference proteome</keyword>
<keyword evidence="5 9" id="KW-0378">Hydrolase</keyword>
<name>A0A562ZEX3_9BURK</name>
<evidence type="ECO:0000313" key="10">
    <source>
        <dbReference type="Proteomes" id="UP000318199"/>
    </source>
</evidence>
<dbReference type="GO" id="GO:0052689">
    <property type="term" value="F:carboxylic ester hydrolase activity"/>
    <property type="evidence" value="ECO:0007669"/>
    <property type="project" value="UniProtKB-KW"/>
</dbReference>
<evidence type="ECO:0000256" key="8">
    <source>
        <dbReference type="SAM" id="SignalP"/>
    </source>
</evidence>
<evidence type="ECO:0000313" key="9">
    <source>
        <dbReference type="EMBL" id="TWO64907.1"/>
    </source>
</evidence>
<feature type="signal peptide" evidence="8">
    <location>
        <begin position="1"/>
        <end position="23"/>
    </location>
</feature>
<protein>
    <submittedName>
        <fullName evidence="9">Tannase/feruloyl esterase family alpha/beta hydrolase</fullName>
    </submittedName>
</protein>
<keyword evidence="7" id="KW-1015">Disulfide bond</keyword>
<dbReference type="EMBL" id="VOBQ01000030">
    <property type="protein sequence ID" value="TWO64907.1"/>
    <property type="molecule type" value="Genomic_DNA"/>
</dbReference>
<dbReference type="RefSeq" id="WP_145897181.1">
    <property type="nucleotide sequence ID" value="NZ_VOBQ01000030.1"/>
</dbReference>
<reference evidence="9 10" key="1">
    <citation type="submission" date="2019-07" db="EMBL/GenBank/DDBJ databases">
        <title>Caenimonas sedimenti sp. nov., isolated from activated sludge.</title>
        <authorList>
            <person name="Xu J."/>
        </authorList>
    </citation>
    <scope>NUCLEOTIDE SEQUENCE [LARGE SCALE GENOMIC DNA]</scope>
    <source>
        <strain evidence="9 10">HX-9-20</strain>
    </source>
</reference>
<keyword evidence="3" id="KW-0479">Metal-binding</keyword>
<dbReference type="Proteomes" id="UP000318199">
    <property type="component" value="Unassembled WGS sequence"/>
</dbReference>
<dbReference type="GO" id="GO:0046872">
    <property type="term" value="F:metal ion binding"/>
    <property type="evidence" value="ECO:0007669"/>
    <property type="project" value="UniProtKB-KW"/>
</dbReference>
<comment type="similarity">
    <text evidence="1">Belongs to the tannase family.</text>
</comment>
<evidence type="ECO:0000256" key="7">
    <source>
        <dbReference type="ARBA" id="ARBA00023157"/>
    </source>
</evidence>
<dbReference type="SUPFAM" id="SSF53474">
    <property type="entry name" value="alpha/beta-Hydrolases"/>
    <property type="match status" value="1"/>
</dbReference>